<evidence type="ECO:0000256" key="3">
    <source>
        <dbReference type="ARBA" id="ARBA00022840"/>
    </source>
</evidence>
<dbReference type="InterPro" id="IPR052032">
    <property type="entry name" value="ATP-dep_AA_Ligase"/>
</dbReference>
<dbReference type="SUPFAM" id="SSF56059">
    <property type="entry name" value="Glutathione synthetase ATP-binding domain-like"/>
    <property type="match status" value="1"/>
</dbReference>
<sequence>MKKIAIVDGFSSGKFIAKELHNMQCKLIHISSSDKLDSYYYNSFDYSIYQENIIHSDLSHTLDFISKFGAECIIAGAESGVLLADKLNHTLNLAYSNEYAKTHARRNKFIMLEVLREHGLWPAKQCILSRWDEILTWLEDQPYPVVLKPIDSAGSDGVFICHSQDEVRHAFSTLSNKVNKLNLINKTILCQEFLHGTEYVVNFVSLGGHILVSEVVKYHKKRLASGNIVYDIDELIDYSAPEFNQLVNYVKKVCQCLGIQHGPSHAEVMLTASGPCLVEIAARSDGILRPDVSYLTTGIGQILASAVSIVAPDKFARLVEKPFYHLKNHTFNVGLINDKEAVFTSSKLLVQLKQLASFHRAEFYVDELKSIQQTTDVFSQPGTIYLISKDKAQLWKDYAAIRHLENTGIYHVT</sequence>
<dbReference type="NCBIfam" id="NF005543">
    <property type="entry name" value="PRK07206.1"/>
    <property type="match status" value="1"/>
</dbReference>
<evidence type="ECO:0000256" key="1">
    <source>
        <dbReference type="ARBA" id="ARBA00022598"/>
    </source>
</evidence>
<evidence type="ECO:0000256" key="4">
    <source>
        <dbReference type="PROSITE-ProRule" id="PRU00409"/>
    </source>
</evidence>
<evidence type="ECO:0000313" key="6">
    <source>
        <dbReference type="EMBL" id="WFN96271.1"/>
    </source>
</evidence>
<gene>
    <name evidence="6" type="ORF">MAY91_16105</name>
</gene>
<accession>A0ABY8GFL7</accession>
<keyword evidence="1" id="KW-0436">Ligase</keyword>
<evidence type="ECO:0000313" key="7">
    <source>
        <dbReference type="Proteomes" id="UP001222680"/>
    </source>
</evidence>
<organism evidence="6 7">
    <name type="scientific">Edwardsiella ictaluri</name>
    <dbReference type="NCBI Taxonomy" id="67780"/>
    <lineage>
        <taxon>Bacteria</taxon>
        <taxon>Pseudomonadati</taxon>
        <taxon>Pseudomonadota</taxon>
        <taxon>Gammaproteobacteria</taxon>
        <taxon>Enterobacterales</taxon>
        <taxon>Hafniaceae</taxon>
        <taxon>Edwardsiella</taxon>
    </lineage>
</organism>
<dbReference type="PANTHER" id="PTHR43585">
    <property type="entry name" value="FUMIPYRROLE BIOSYNTHESIS PROTEIN C"/>
    <property type="match status" value="1"/>
</dbReference>
<name>A0ABY8GFL7_EDWIC</name>
<dbReference type="PANTHER" id="PTHR43585:SF2">
    <property type="entry name" value="ATP-GRASP ENZYME FSQD"/>
    <property type="match status" value="1"/>
</dbReference>
<dbReference type="Proteomes" id="UP001222680">
    <property type="component" value="Chromosome"/>
</dbReference>
<dbReference type="InterPro" id="IPR011761">
    <property type="entry name" value="ATP-grasp"/>
</dbReference>
<reference evidence="6 7" key="1">
    <citation type="submission" date="2022-02" db="EMBL/GenBank/DDBJ databases">
        <title>Phenotypic, genotypic and serological characterization of Edwardsiella ictaluri from catfish and ornamental fish species.</title>
        <authorList>
            <person name="Rose D."/>
            <person name="Tekedar H.C."/>
            <person name="Waldbieser G.C."/>
            <person name="Aarattuthodi S."/>
            <person name="Griffin M.J."/>
        </authorList>
    </citation>
    <scope>NUCLEOTIDE SEQUENCE [LARGE SCALE GENOMIC DNA]</scope>
    <source>
        <strain evidence="6 7">13 TAL-140 K3</strain>
    </source>
</reference>
<dbReference type="Pfam" id="PF13535">
    <property type="entry name" value="ATP-grasp_4"/>
    <property type="match status" value="1"/>
</dbReference>
<feature type="domain" description="ATP-grasp" evidence="5">
    <location>
        <begin position="112"/>
        <end position="310"/>
    </location>
</feature>
<dbReference type="GeneID" id="69538842"/>
<protein>
    <submittedName>
        <fullName evidence="6">ATP-grasp domain-containing protein</fullName>
    </submittedName>
</protein>
<proteinExistence type="predicted"/>
<keyword evidence="3 4" id="KW-0067">ATP-binding</keyword>
<evidence type="ECO:0000259" key="5">
    <source>
        <dbReference type="PROSITE" id="PS50975"/>
    </source>
</evidence>
<dbReference type="RefSeq" id="WP_015871216.1">
    <property type="nucleotide sequence ID" value="NZ_AP028097.1"/>
</dbReference>
<dbReference type="Gene3D" id="3.30.470.20">
    <property type="entry name" value="ATP-grasp fold, B domain"/>
    <property type="match status" value="1"/>
</dbReference>
<dbReference type="EMBL" id="CP092014">
    <property type="protein sequence ID" value="WFN96271.1"/>
    <property type="molecule type" value="Genomic_DNA"/>
</dbReference>
<keyword evidence="2 4" id="KW-0547">Nucleotide-binding</keyword>
<dbReference type="PROSITE" id="PS50975">
    <property type="entry name" value="ATP_GRASP"/>
    <property type="match status" value="1"/>
</dbReference>
<keyword evidence="7" id="KW-1185">Reference proteome</keyword>
<evidence type="ECO:0000256" key="2">
    <source>
        <dbReference type="ARBA" id="ARBA00022741"/>
    </source>
</evidence>